<dbReference type="NCBIfam" id="TIGR02532">
    <property type="entry name" value="IV_pilin_GFxxxE"/>
    <property type="match status" value="1"/>
</dbReference>
<dbReference type="Gene3D" id="3.30.700.10">
    <property type="entry name" value="Glycoprotein, Type 4 Pilin"/>
    <property type="match status" value="1"/>
</dbReference>
<proteinExistence type="predicted"/>
<keyword evidence="2" id="KW-1185">Reference proteome</keyword>
<dbReference type="InterPro" id="IPR012902">
    <property type="entry name" value="N_methyl_site"/>
</dbReference>
<sequence>MKKAFTMLELVVVIVVIGIIAAAALPRINDDHIAEAADQVVSHIRYTQHLAMQDSKFDPTDANWFRKRWSITFTQAAFCGGANEWRYSVYHDDGATTGNLNSANEVARDPLDPNKFMSSGWAGIPNADCANVSNKYNLTTNFGITNVQFRGVCGQAGLQTLSFDEFGRPMRSVSTPNGGGATRGYNRLVYNGQNCQIVLSTARRTATITITPETGFVQVTFPNRPQN</sequence>
<gene>
    <name evidence="1" type="ORF">CAMSH0001_2122</name>
</gene>
<dbReference type="Pfam" id="PF07963">
    <property type="entry name" value="N_methyl"/>
    <property type="match status" value="1"/>
</dbReference>
<dbReference type="SUPFAM" id="SSF54523">
    <property type="entry name" value="Pili subunits"/>
    <property type="match status" value="1"/>
</dbReference>
<dbReference type="RefSeq" id="WP_002948844.1">
    <property type="nucleotide sequence ID" value="NZ_ACVQ01000023.1"/>
</dbReference>
<dbReference type="GeneID" id="60990780"/>
<organism evidence="1 2">
    <name type="scientific">Campylobacter showae RM3277</name>
    <dbReference type="NCBI Taxonomy" id="553219"/>
    <lineage>
        <taxon>Bacteria</taxon>
        <taxon>Pseudomonadati</taxon>
        <taxon>Campylobacterota</taxon>
        <taxon>Epsilonproteobacteria</taxon>
        <taxon>Campylobacterales</taxon>
        <taxon>Campylobacteraceae</taxon>
        <taxon>Campylobacter</taxon>
    </lineage>
</organism>
<comment type="caution">
    <text evidence="1">The sequence shown here is derived from an EMBL/GenBank/DDBJ whole genome shotgun (WGS) entry which is preliminary data.</text>
</comment>
<dbReference type="STRING" id="553219.CAMSH0001_2122"/>
<dbReference type="OrthoDB" id="5363195at2"/>
<reference evidence="1 2" key="1">
    <citation type="submission" date="2009-07" db="EMBL/GenBank/DDBJ databases">
        <authorList>
            <person name="Madupu R."/>
            <person name="Sebastian Y."/>
            <person name="Durkin A.S."/>
            <person name="Torralba M."/>
            <person name="Methe B."/>
            <person name="Sutton G.G."/>
            <person name="Strausberg R.L."/>
            <person name="Nelson K.E."/>
        </authorList>
    </citation>
    <scope>NUCLEOTIDE SEQUENCE [LARGE SCALE GENOMIC DNA]</scope>
    <source>
        <strain evidence="1 2">RM3277</strain>
    </source>
</reference>
<evidence type="ECO:0000313" key="1">
    <source>
        <dbReference type="EMBL" id="EET79284.1"/>
    </source>
</evidence>
<dbReference type="AlphaFoldDB" id="C6RH25"/>
<dbReference type="eggNOG" id="COG2165">
    <property type="taxonomic scope" value="Bacteria"/>
</dbReference>
<dbReference type="Proteomes" id="UP000003107">
    <property type="component" value="Unassembled WGS sequence"/>
</dbReference>
<dbReference type="InterPro" id="IPR045584">
    <property type="entry name" value="Pilin-like"/>
</dbReference>
<evidence type="ECO:0000313" key="2">
    <source>
        <dbReference type="Proteomes" id="UP000003107"/>
    </source>
</evidence>
<dbReference type="EMBL" id="ACVQ01000023">
    <property type="protein sequence ID" value="EET79284.1"/>
    <property type="molecule type" value="Genomic_DNA"/>
</dbReference>
<protein>
    <submittedName>
        <fullName evidence="1">Prepilin-type cleavage/methylation N-terminal domain protein</fullName>
    </submittedName>
</protein>
<name>C6RH25_9BACT</name>
<accession>C6RH25</accession>